<keyword evidence="1" id="KW-0472">Membrane</keyword>
<dbReference type="AlphaFoldDB" id="A0A919TNI0"/>
<evidence type="ECO:0000313" key="2">
    <source>
        <dbReference type="EMBL" id="GIF08769.1"/>
    </source>
</evidence>
<organism evidence="2 3">
    <name type="scientific">Actinoplanes siamensis</name>
    <dbReference type="NCBI Taxonomy" id="1223317"/>
    <lineage>
        <taxon>Bacteria</taxon>
        <taxon>Bacillati</taxon>
        <taxon>Actinomycetota</taxon>
        <taxon>Actinomycetes</taxon>
        <taxon>Micromonosporales</taxon>
        <taxon>Micromonosporaceae</taxon>
        <taxon>Actinoplanes</taxon>
    </lineage>
</organism>
<evidence type="ECO:0000256" key="1">
    <source>
        <dbReference type="SAM" id="Phobius"/>
    </source>
</evidence>
<dbReference type="EMBL" id="BOMW01000067">
    <property type="protein sequence ID" value="GIF08769.1"/>
    <property type="molecule type" value="Genomic_DNA"/>
</dbReference>
<reference evidence="2" key="1">
    <citation type="submission" date="2021-01" db="EMBL/GenBank/DDBJ databases">
        <title>Whole genome shotgun sequence of Actinoplanes siamensis NBRC 109076.</title>
        <authorList>
            <person name="Komaki H."/>
            <person name="Tamura T."/>
        </authorList>
    </citation>
    <scope>NUCLEOTIDE SEQUENCE</scope>
    <source>
        <strain evidence="2">NBRC 109076</strain>
    </source>
</reference>
<gene>
    <name evidence="2" type="ORF">Asi03nite_63070</name>
</gene>
<keyword evidence="1" id="KW-1133">Transmembrane helix</keyword>
<feature type="transmembrane region" description="Helical" evidence="1">
    <location>
        <begin position="56"/>
        <end position="74"/>
    </location>
</feature>
<name>A0A919TNI0_9ACTN</name>
<keyword evidence="1" id="KW-0812">Transmembrane</keyword>
<evidence type="ECO:0000313" key="3">
    <source>
        <dbReference type="Proteomes" id="UP000629619"/>
    </source>
</evidence>
<proteinExistence type="predicted"/>
<keyword evidence="3" id="KW-1185">Reference proteome</keyword>
<feature type="transmembrane region" description="Helical" evidence="1">
    <location>
        <begin position="108"/>
        <end position="132"/>
    </location>
</feature>
<evidence type="ECO:0008006" key="4">
    <source>
        <dbReference type="Google" id="ProtNLM"/>
    </source>
</evidence>
<accession>A0A919TNI0</accession>
<dbReference type="Proteomes" id="UP000629619">
    <property type="component" value="Unassembled WGS sequence"/>
</dbReference>
<comment type="caution">
    <text evidence="2">The sequence shown here is derived from an EMBL/GenBank/DDBJ whole genome shotgun (WGS) entry which is preliminary data.</text>
</comment>
<sequence>MAHIPVNHPLRPMYRLAGFVAGAYLVVFGIVGFAQTAGDSFTGYTGDRVIGQGSNLLWSILSLVIGALVLLGAVVGRNVDVEVDKYLGWALLVIGSYSMATIRTDANFLGFSMATVVVTYLVGLLLITIGLYSKVAPQSKAGAPRQVREGRTA</sequence>
<feature type="transmembrane region" description="Helical" evidence="1">
    <location>
        <begin position="12"/>
        <end position="36"/>
    </location>
</feature>
<dbReference type="RefSeq" id="WP_203684114.1">
    <property type="nucleotide sequence ID" value="NZ_JBHSBE010000037.1"/>
</dbReference>
<protein>
    <recommendedName>
        <fullName evidence="4">DUF4383 domain-containing protein</fullName>
    </recommendedName>
</protein>
<dbReference type="Pfam" id="PF14325">
    <property type="entry name" value="DUF4383"/>
    <property type="match status" value="1"/>
</dbReference>